<evidence type="ECO:0000256" key="5">
    <source>
        <dbReference type="SAM" id="MobiDB-lite"/>
    </source>
</evidence>
<feature type="compositionally biased region" description="Basic residues" evidence="5">
    <location>
        <begin position="326"/>
        <end position="343"/>
    </location>
</feature>
<dbReference type="NCBIfam" id="TIGR00952">
    <property type="entry name" value="S15_bact"/>
    <property type="match status" value="1"/>
</dbReference>
<dbReference type="RefSeq" id="XP_004365492.1">
    <property type="nucleotide sequence ID" value="XM_004365435.2"/>
</dbReference>
<organism evidence="6 7">
    <name type="scientific">Capsaspora owczarzaki (strain ATCC 30864)</name>
    <dbReference type="NCBI Taxonomy" id="595528"/>
    <lineage>
        <taxon>Eukaryota</taxon>
        <taxon>Filasterea</taxon>
        <taxon>Capsaspora</taxon>
    </lineage>
</organism>
<dbReference type="InterPro" id="IPR000589">
    <property type="entry name" value="Ribosomal_uS15"/>
</dbReference>
<dbReference type="GO" id="GO:0006412">
    <property type="term" value="P:translation"/>
    <property type="evidence" value="ECO:0007669"/>
    <property type="project" value="InterPro"/>
</dbReference>
<dbReference type="STRING" id="595528.A0A0D2X0H5"/>
<dbReference type="Gene3D" id="1.10.287.10">
    <property type="entry name" value="S15/NS1, RNA-binding"/>
    <property type="match status" value="1"/>
</dbReference>
<dbReference type="PANTHER" id="PTHR23321:SF26">
    <property type="entry name" value="SMALL RIBOSOMAL SUBUNIT PROTEIN US15M"/>
    <property type="match status" value="1"/>
</dbReference>
<dbReference type="GO" id="GO:0003735">
    <property type="term" value="F:structural constituent of ribosome"/>
    <property type="evidence" value="ECO:0007669"/>
    <property type="project" value="InterPro"/>
</dbReference>
<dbReference type="SUPFAM" id="SSF47060">
    <property type="entry name" value="S15/NS1 RNA-binding domain"/>
    <property type="match status" value="1"/>
</dbReference>
<protein>
    <recommendedName>
        <fullName evidence="8">Ribosomal protein S15</fullName>
    </recommendedName>
</protein>
<feature type="coiled-coil region" evidence="4">
    <location>
        <begin position="89"/>
        <end position="116"/>
    </location>
</feature>
<keyword evidence="7" id="KW-1185">Reference proteome</keyword>
<dbReference type="PhylomeDB" id="A0A0D2X0H5"/>
<feature type="region of interest" description="Disordered" evidence="5">
    <location>
        <begin position="326"/>
        <end position="347"/>
    </location>
</feature>
<dbReference type="InterPro" id="IPR009068">
    <property type="entry name" value="uS15_NS1_RNA-bd_sf"/>
</dbReference>
<evidence type="ECO:0008006" key="8">
    <source>
        <dbReference type="Google" id="ProtNLM"/>
    </source>
</evidence>
<proteinExistence type="inferred from homology"/>
<accession>A0A0D2X0H5</accession>
<dbReference type="InParanoid" id="A0A0D2X0H5"/>
<comment type="similarity">
    <text evidence="1">Belongs to the universal ribosomal protein uS15 family.</text>
</comment>
<dbReference type="CDD" id="cd00353">
    <property type="entry name" value="Ribosomal_S15p_S13e"/>
    <property type="match status" value="1"/>
</dbReference>
<dbReference type="InterPro" id="IPR005290">
    <property type="entry name" value="Ribosomal_uS15_bac-type"/>
</dbReference>
<dbReference type="EMBL" id="KE346360">
    <property type="protein sequence ID" value="KJE89069.1"/>
    <property type="molecule type" value="Genomic_DNA"/>
</dbReference>
<dbReference type="PANTHER" id="PTHR23321">
    <property type="entry name" value="RIBOSOMAL PROTEIN S15, BACTERIAL AND ORGANELLAR"/>
    <property type="match status" value="1"/>
</dbReference>
<dbReference type="AlphaFoldDB" id="A0A0D2X0H5"/>
<evidence type="ECO:0000256" key="4">
    <source>
        <dbReference type="SAM" id="Coils"/>
    </source>
</evidence>
<dbReference type="GO" id="GO:0005840">
    <property type="term" value="C:ribosome"/>
    <property type="evidence" value="ECO:0007669"/>
    <property type="project" value="UniProtKB-KW"/>
</dbReference>
<keyword evidence="3" id="KW-0687">Ribonucleoprotein</keyword>
<sequence length="363" mass="40486">MLSIGSLTAAAAPKAVAARVALACVASSACTIAPPARFGGTYRPRIKQQPPKPGVLRKLKSPPKIENAYRADIPELDLSVSSRLSTPEARTRLRDFDRLKAKLDKLEAESATNSNADERAATARYVAETLSAADRQTKFLPVVGKEHDRLTGGKFKHHVATMEFEAKHPVDLTKVSLRREGSTALLPNIVSSQSVEDFVRSSPALSQALSVHMGTQTEVVTLRKREVAADLQRHTHDTGSAEVQVAMLSIRIQQLIQHLNSKTIGRSKDHRARRTLMLLAARRRRMLLYLQRQDVQRYFVTLKTLGLKTIVPANKYDSFERARQARVARSKSKKSSRGHQVPKARHDWRAAEQAEYVQLVQKR</sequence>
<evidence type="ECO:0000256" key="1">
    <source>
        <dbReference type="ARBA" id="ARBA00008434"/>
    </source>
</evidence>
<dbReference type="Pfam" id="PF00312">
    <property type="entry name" value="Ribosomal_S15"/>
    <property type="match status" value="1"/>
</dbReference>
<evidence type="ECO:0000256" key="2">
    <source>
        <dbReference type="ARBA" id="ARBA00022980"/>
    </source>
</evidence>
<name>A0A0D2X0H5_CAPO3</name>
<dbReference type="SMART" id="SM01387">
    <property type="entry name" value="Ribosomal_S15"/>
    <property type="match status" value="1"/>
</dbReference>
<dbReference type="GO" id="GO:1990904">
    <property type="term" value="C:ribonucleoprotein complex"/>
    <property type="evidence" value="ECO:0007669"/>
    <property type="project" value="UniProtKB-KW"/>
</dbReference>
<evidence type="ECO:0000313" key="6">
    <source>
        <dbReference type="EMBL" id="KJE89069.1"/>
    </source>
</evidence>
<dbReference type="Proteomes" id="UP000008743">
    <property type="component" value="Unassembled WGS sequence"/>
</dbReference>
<dbReference type="HAMAP" id="MF_01343_B">
    <property type="entry name" value="Ribosomal_uS15_B"/>
    <property type="match status" value="1"/>
</dbReference>
<dbReference type="GO" id="GO:0005737">
    <property type="term" value="C:cytoplasm"/>
    <property type="evidence" value="ECO:0007669"/>
    <property type="project" value="UniProtKB-ARBA"/>
</dbReference>
<reference evidence="7" key="1">
    <citation type="submission" date="2011-02" db="EMBL/GenBank/DDBJ databases">
        <title>The Genome Sequence of Capsaspora owczarzaki ATCC 30864.</title>
        <authorList>
            <person name="Russ C."/>
            <person name="Cuomo C."/>
            <person name="Burger G."/>
            <person name="Gray M.W."/>
            <person name="Holland P.W.H."/>
            <person name="King N."/>
            <person name="Lang F.B.F."/>
            <person name="Roger A.J."/>
            <person name="Ruiz-Trillo I."/>
            <person name="Young S.K."/>
            <person name="Zeng Q."/>
            <person name="Gargeya S."/>
            <person name="Alvarado L."/>
            <person name="Berlin A."/>
            <person name="Chapman S.B."/>
            <person name="Chen Z."/>
            <person name="Freedman E."/>
            <person name="Gellesch M."/>
            <person name="Goldberg J."/>
            <person name="Griggs A."/>
            <person name="Gujja S."/>
            <person name="Heilman E."/>
            <person name="Heiman D."/>
            <person name="Howarth C."/>
            <person name="Mehta T."/>
            <person name="Neiman D."/>
            <person name="Pearson M."/>
            <person name="Roberts A."/>
            <person name="Saif S."/>
            <person name="Shea T."/>
            <person name="Shenoy N."/>
            <person name="Sisk P."/>
            <person name="Stolte C."/>
            <person name="Sykes S."/>
            <person name="White J."/>
            <person name="Yandava C."/>
            <person name="Haas B."/>
            <person name="Nusbaum C."/>
            <person name="Birren B."/>
        </authorList>
    </citation>
    <scope>NUCLEOTIDE SEQUENCE</scope>
    <source>
        <strain evidence="7">ATCC 30864</strain>
    </source>
</reference>
<dbReference type="OrthoDB" id="441444at2759"/>
<keyword evidence="2" id="KW-0689">Ribosomal protein</keyword>
<keyword evidence="4" id="KW-0175">Coiled coil</keyword>
<evidence type="ECO:0000313" key="7">
    <source>
        <dbReference type="Proteomes" id="UP000008743"/>
    </source>
</evidence>
<evidence type="ECO:0000256" key="3">
    <source>
        <dbReference type="ARBA" id="ARBA00023274"/>
    </source>
</evidence>
<gene>
    <name evidence="6" type="ORF">CAOG_000621</name>
</gene>